<dbReference type="InterPro" id="IPR003594">
    <property type="entry name" value="HATPase_dom"/>
</dbReference>
<dbReference type="FunFam" id="3.30.565.10:FF:000016">
    <property type="entry name" value="Chemotaxis protein CheA, putative"/>
    <property type="match status" value="1"/>
</dbReference>
<comment type="function">
    <text evidence="8">Involved in the transmission of sensory signals from the chemoreceptors to the flagellar motors. CheA is autophosphorylated; it can transfer its phosphate group to either CheB or CheY.</text>
</comment>
<comment type="catalytic activity">
    <reaction evidence="1">
        <text>ATP + protein L-histidine = ADP + protein N-phospho-L-histidine.</text>
        <dbReference type="EC" id="2.7.13.3"/>
    </reaction>
</comment>
<dbReference type="InterPro" id="IPR011006">
    <property type="entry name" value="CheY-like_superfamily"/>
</dbReference>
<feature type="domain" description="Histidine kinase" evidence="12">
    <location>
        <begin position="245"/>
        <end position="495"/>
    </location>
</feature>
<evidence type="ECO:0000259" key="12">
    <source>
        <dbReference type="PROSITE" id="PS50109"/>
    </source>
</evidence>
<dbReference type="InterPro" id="IPR051315">
    <property type="entry name" value="Bact_Chemotaxis_CheA"/>
</dbReference>
<dbReference type="SUPFAM" id="SSF55874">
    <property type="entry name" value="ATPase domain of HSP90 chaperone/DNA topoisomerase II/histidine kinase"/>
    <property type="match status" value="1"/>
</dbReference>
<dbReference type="GO" id="GO:0005737">
    <property type="term" value="C:cytoplasm"/>
    <property type="evidence" value="ECO:0007669"/>
    <property type="project" value="InterPro"/>
</dbReference>
<evidence type="ECO:0000259" key="15">
    <source>
        <dbReference type="PROSITE" id="PS50894"/>
    </source>
</evidence>
<evidence type="ECO:0000256" key="3">
    <source>
        <dbReference type="ARBA" id="ARBA00021495"/>
    </source>
</evidence>
<keyword evidence="4 10" id="KW-0597">Phosphoprotein</keyword>
<dbReference type="GO" id="GO:0000155">
    <property type="term" value="F:phosphorelay sensor kinase activity"/>
    <property type="evidence" value="ECO:0007669"/>
    <property type="project" value="InterPro"/>
</dbReference>
<dbReference type="SMART" id="SM00260">
    <property type="entry name" value="CheW"/>
    <property type="match status" value="2"/>
</dbReference>
<dbReference type="InterPro" id="IPR036097">
    <property type="entry name" value="HisK_dim/P_sf"/>
</dbReference>
<dbReference type="AlphaFoldDB" id="A0A431VDY9"/>
<evidence type="ECO:0000256" key="9">
    <source>
        <dbReference type="PROSITE-ProRule" id="PRU00110"/>
    </source>
</evidence>
<evidence type="ECO:0000256" key="4">
    <source>
        <dbReference type="ARBA" id="ARBA00022553"/>
    </source>
</evidence>
<feature type="domain" description="HPt" evidence="15">
    <location>
        <begin position="1"/>
        <end position="101"/>
    </location>
</feature>
<keyword evidence="17" id="KW-1185">Reference proteome</keyword>
<dbReference type="InterPro" id="IPR036061">
    <property type="entry name" value="CheW-like_dom_sf"/>
</dbReference>
<feature type="modified residue" description="Phosphohistidine" evidence="9">
    <location>
        <position position="44"/>
    </location>
</feature>
<feature type="domain" description="CheW-like" evidence="14">
    <location>
        <begin position="659"/>
        <end position="787"/>
    </location>
</feature>
<dbReference type="SUPFAM" id="SSF50341">
    <property type="entry name" value="CheW-like"/>
    <property type="match status" value="2"/>
</dbReference>
<keyword evidence="5" id="KW-0808">Transferase</keyword>
<dbReference type="SUPFAM" id="SSF47384">
    <property type="entry name" value="Homodimeric domain of signal transducing histidine kinase"/>
    <property type="match status" value="1"/>
</dbReference>
<evidence type="ECO:0000259" key="13">
    <source>
        <dbReference type="PROSITE" id="PS50110"/>
    </source>
</evidence>
<dbReference type="InterPro" id="IPR001789">
    <property type="entry name" value="Sig_transdc_resp-reg_receiver"/>
</dbReference>
<dbReference type="SUPFAM" id="SSF52172">
    <property type="entry name" value="CheY-like"/>
    <property type="match status" value="1"/>
</dbReference>
<dbReference type="InterPro" id="IPR005467">
    <property type="entry name" value="His_kinase_dom"/>
</dbReference>
<proteinExistence type="predicted"/>
<evidence type="ECO:0000256" key="5">
    <source>
        <dbReference type="ARBA" id="ARBA00022679"/>
    </source>
</evidence>
<feature type="domain" description="CheW-like" evidence="14">
    <location>
        <begin position="497"/>
        <end position="637"/>
    </location>
</feature>
<protein>
    <recommendedName>
        <fullName evidence="3">Chemotaxis protein CheA</fullName>
        <ecNumber evidence="2">2.7.13.3</ecNumber>
    </recommendedName>
</protein>
<feature type="region of interest" description="Disordered" evidence="11">
    <location>
        <begin position="127"/>
        <end position="152"/>
    </location>
</feature>
<dbReference type="PROSITE" id="PS50851">
    <property type="entry name" value="CHEW"/>
    <property type="match status" value="2"/>
</dbReference>
<evidence type="ECO:0000256" key="10">
    <source>
        <dbReference type="PROSITE-ProRule" id="PRU00169"/>
    </source>
</evidence>
<dbReference type="EC" id="2.7.13.3" evidence="2"/>
<dbReference type="Gene3D" id="3.40.50.2300">
    <property type="match status" value="1"/>
</dbReference>
<feature type="domain" description="Response regulatory" evidence="13">
    <location>
        <begin position="805"/>
        <end position="922"/>
    </location>
</feature>
<dbReference type="CDD" id="cd00088">
    <property type="entry name" value="HPT"/>
    <property type="match status" value="1"/>
</dbReference>
<keyword evidence="7" id="KW-0902">Two-component regulatory system</keyword>
<dbReference type="PANTHER" id="PTHR43395">
    <property type="entry name" value="SENSOR HISTIDINE KINASE CHEA"/>
    <property type="match status" value="1"/>
</dbReference>
<evidence type="ECO:0000259" key="14">
    <source>
        <dbReference type="PROSITE" id="PS50851"/>
    </source>
</evidence>
<dbReference type="PRINTS" id="PR00344">
    <property type="entry name" value="BCTRLSENSOR"/>
</dbReference>
<dbReference type="CDD" id="cd16916">
    <property type="entry name" value="HATPase_CheA-like"/>
    <property type="match status" value="1"/>
</dbReference>
<dbReference type="PANTHER" id="PTHR43395:SF1">
    <property type="entry name" value="CHEMOTAXIS PROTEIN CHEA"/>
    <property type="match status" value="1"/>
</dbReference>
<dbReference type="InterPro" id="IPR002545">
    <property type="entry name" value="CheW-lke_dom"/>
</dbReference>
<dbReference type="SMART" id="SM00073">
    <property type="entry name" value="HPT"/>
    <property type="match status" value="1"/>
</dbReference>
<sequence length="928" mass="99584">MDDLLSEFLTETNENLSVLDVELVRLEQNPNNPELLSNIFRLVHTIKGTCGFLGLPRLEKVAHASENVLGKFRDGELTITPEAVSLILQALDTIKSLLAVLEATEAEPPGDDLPLIERLNLCAEGKLGGAPVAEPPPPPPPPTAPAVAAAEERPATLDELEALWNSTPGPAAAPAAPAPAPAAPASTALAPRAPEPTPEPSHDLVVSEPEPAAAKPPAPAPAAASTGGGGANDGNAENATKESAVAAQTIRVNVDLLENLMTMVSELVLTRNQLLQILRSQKESEFAAPLQRLNHVTSELQEGVMKTRMQPIGNAWAKLPRLVRDLAHELNKKIDLQMLGADTELDRQVLELIKDPLTHMVRNSADHGLEIPADRVKAGKTETGRITLNAYHEGGHIIIEIQDDGKGLAIDKIKQKAIQNGMASEIELASMTDQQIIQFIMKPGFSTAAKVTNVSGRGVGMDVVKTNIEKIGGTIEIKSVQGKGSTFVIKIPLTLAIVSALIVECAAERFAIPQISVVELVRAAADSEHTIERLKGTPVLRLRNRLLPLVSLQQLLKLDDNEASKKAEDETFIVVTQVGTYTFGIMVDRVFDTEEIVVKPVAPILRHIEMFSGNTILGDGSVIMILDPNGIASATGEMAVGDVAGKETTAVQTQRQEDKMALLLFRAGEGAPKAVPLSLVARLEDVDVTSVEMSNGLPMVQYRGKLMPLVPIDPNFMLGTEGRQPVLVFADGDRSMGLIVDEIVDIVEEKLNVQLAADRPGLMGSAIIAGKATEVIDAGFFLTQAYKDWFGSGGNDGYEEEKLQRVLLVDDSPFFRNLLTPLLSVAGYDVTAVENANDALALCEAGEDFDVIVSDIEMPGMSGFDFAETVRHGSRWQRVPMVALSSHASPRDLDRGRIAGFNDYVAKFDRDALLFALQQTLTEHKGAA</sequence>
<evidence type="ECO:0000256" key="1">
    <source>
        <dbReference type="ARBA" id="ARBA00000085"/>
    </source>
</evidence>
<dbReference type="EMBL" id="RXMA01000018">
    <property type="protein sequence ID" value="RTR17650.1"/>
    <property type="molecule type" value="Genomic_DNA"/>
</dbReference>
<evidence type="ECO:0000256" key="6">
    <source>
        <dbReference type="ARBA" id="ARBA00022777"/>
    </source>
</evidence>
<dbReference type="InterPro" id="IPR037006">
    <property type="entry name" value="CheA-like_homodim_sf"/>
</dbReference>
<evidence type="ECO:0000256" key="8">
    <source>
        <dbReference type="ARBA" id="ARBA00035100"/>
    </source>
</evidence>
<organism evidence="16 17">
    <name type="scientific">Azospirillum griseum</name>
    <dbReference type="NCBI Taxonomy" id="2496639"/>
    <lineage>
        <taxon>Bacteria</taxon>
        <taxon>Pseudomonadati</taxon>
        <taxon>Pseudomonadota</taxon>
        <taxon>Alphaproteobacteria</taxon>
        <taxon>Rhodospirillales</taxon>
        <taxon>Azospirillaceae</taxon>
        <taxon>Azospirillum</taxon>
    </lineage>
</organism>
<dbReference type="PROSITE" id="PS50109">
    <property type="entry name" value="HIS_KIN"/>
    <property type="match status" value="1"/>
</dbReference>
<dbReference type="Pfam" id="PF02518">
    <property type="entry name" value="HATPase_c"/>
    <property type="match status" value="1"/>
</dbReference>
<dbReference type="OrthoDB" id="9803176at2"/>
<dbReference type="Pfam" id="PF02895">
    <property type="entry name" value="H-kinase_dim"/>
    <property type="match status" value="1"/>
</dbReference>
<dbReference type="Gene3D" id="3.30.565.10">
    <property type="entry name" value="Histidine kinase-like ATPase, C-terminal domain"/>
    <property type="match status" value="1"/>
</dbReference>
<dbReference type="RefSeq" id="WP_126617922.1">
    <property type="nucleotide sequence ID" value="NZ_JBHUCY010000025.1"/>
</dbReference>
<dbReference type="PROSITE" id="PS50110">
    <property type="entry name" value="RESPONSE_REGULATORY"/>
    <property type="match status" value="1"/>
</dbReference>
<dbReference type="InterPro" id="IPR036890">
    <property type="entry name" value="HATPase_C_sf"/>
</dbReference>
<evidence type="ECO:0000256" key="7">
    <source>
        <dbReference type="ARBA" id="ARBA00023012"/>
    </source>
</evidence>
<dbReference type="Proteomes" id="UP000277007">
    <property type="component" value="Unassembled WGS sequence"/>
</dbReference>
<feature type="modified residue" description="4-aspartylphosphate" evidence="10">
    <location>
        <position position="855"/>
    </location>
</feature>
<dbReference type="InterPro" id="IPR004358">
    <property type="entry name" value="Sig_transdc_His_kin-like_C"/>
</dbReference>
<dbReference type="Gene3D" id="1.10.287.560">
    <property type="entry name" value="Histidine kinase CheA-like, homodimeric domain"/>
    <property type="match status" value="1"/>
</dbReference>
<name>A0A431VDY9_9PROT</name>
<dbReference type="InterPro" id="IPR004105">
    <property type="entry name" value="CheA-like_dim"/>
</dbReference>
<dbReference type="PROSITE" id="PS50894">
    <property type="entry name" value="HPT"/>
    <property type="match status" value="1"/>
</dbReference>
<evidence type="ECO:0000256" key="11">
    <source>
        <dbReference type="SAM" id="MobiDB-lite"/>
    </source>
</evidence>
<evidence type="ECO:0000313" key="17">
    <source>
        <dbReference type="Proteomes" id="UP000277007"/>
    </source>
</evidence>
<feature type="compositionally biased region" description="Low complexity" evidence="11">
    <location>
        <begin position="183"/>
        <end position="192"/>
    </location>
</feature>
<dbReference type="Pfam" id="PF00072">
    <property type="entry name" value="Response_reg"/>
    <property type="match status" value="1"/>
</dbReference>
<dbReference type="Pfam" id="PF01584">
    <property type="entry name" value="CheW"/>
    <property type="match status" value="2"/>
</dbReference>
<accession>A0A431VDY9</accession>
<comment type="caution">
    <text evidence="16">The sequence shown here is derived from an EMBL/GenBank/DDBJ whole genome shotgun (WGS) entry which is preliminary data.</text>
</comment>
<dbReference type="SMART" id="SM00448">
    <property type="entry name" value="REC"/>
    <property type="match status" value="1"/>
</dbReference>
<evidence type="ECO:0000256" key="2">
    <source>
        <dbReference type="ARBA" id="ARBA00012438"/>
    </source>
</evidence>
<dbReference type="Gene3D" id="1.20.120.160">
    <property type="entry name" value="HPT domain"/>
    <property type="match status" value="1"/>
</dbReference>
<evidence type="ECO:0000313" key="16">
    <source>
        <dbReference type="EMBL" id="RTR17650.1"/>
    </source>
</evidence>
<dbReference type="Pfam" id="PF01627">
    <property type="entry name" value="Hpt"/>
    <property type="match status" value="1"/>
</dbReference>
<feature type="compositionally biased region" description="Pro residues" evidence="11">
    <location>
        <begin position="133"/>
        <end position="144"/>
    </location>
</feature>
<dbReference type="SUPFAM" id="SSF47226">
    <property type="entry name" value="Histidine-containing phosphotransfer domain, HPT domain"/>
    <property type="match status" value="1"/>
</dbReference>
<gene>
    <name evidence="16" type="ORF">EJ903_17770</name>
</gene>
<dbReference type="GO" id="GO:0006935">
    <property type="term" value="P:chemotaxis"/>
    <property type="evidence" value="ECO:0007669"/>
    <property type="project" value="InterPro"/>
</dbReference>
<feature type="region of interest" description="Disordered" evidence="11">
    <location>
        <begin position="165"/>
        <end position="240"/>
    </location>
</feature>
<dbReference type="SMART" id="SM00387">
    <property type="entry name" value="HATPase_c"/>
    <property type="match status" value="1"/>
</dbReference>
<reference evidence="16 17" key="1">
    <citation type="submission" date="2018-12" db="EMBL/GenBank/DDBJ databases">
        <authorList>
            <person name="Yang Y."/>
        </authorList>
    </citation>
    <scope>NUCLEOTIDE SEQUENCE [LARGE SCALE GENOMIC DNA]</scope>
    <source>
        <strain evidence="16 17">L-25-5w-1</strain>
    </source>
</reference>
<keyword evidence="6 16" id="KW-0418">Kinase</keyword>
<dbReference type="Gene3D" id="2.30.30.40">
    <property type="entry name" value="SH3 Domains"/>
    <property type="match status" value="1"/>
</dbReference>
<dbReference type="InterPro" id="IPR008207">
    <property type="entry name" value="Sig_transdc_His_kin_Hpt_dom"/>
</dbReference>
<dbReference type="SMART" id="SM01231">
    <property type="entry name" value="H-kinase_dim"/>
    <property type="match status" value="1"/>
</dbReference>
<dbReference type="InterPro" id="IPR036641">
    <property type="entry name" value="HPT_dom_sf"/>
</dbReference>